<sequence length="221" mass="24797">MSHETVPRALVCPHNLVHLPGDHPGLHLHRQHLFDPRCQQETFADRLNPRQMQRATVGLLEDRVIQTTSSTATSASERRTSHSSSTPSTAVSRPATRSSPRLAQTDSAETPSEGPVQVAGNHRYQLVVRPIIKTTIAQRERSGEELDDAAFNGSSFSEILEKIWEHFSPRVKGRAIKTDGVWSVDVPTIEKWSKVMQLKARRHFVDSNKSDIAWNRCLHSS</sequence>
<feature type="region of interest" description="Disordered" evidence="1">
    <location>
        <begin position="58"/>
        <end position="119"/>
    </location>
</feature>
<dbReference type="VEuPathDB" id="FungiDB:PC110_g17248"/>
<dbReference type="EMBL" id="RCMK01001203">
    <property type="protein sequence ID" value="KAG2899386.1"/>
    <property type="molecule type" value="Genomic_DNA"/>
</dbReference>
<evidence type="ECO:0000313" key="3">
    <source>
        <dbReference type="Proteomes" id="UP000736787"/>
    </source>
</evidence>
<proteinExistence type="predicted"/>
<organism evidence="2 3">
    <name type="scientific">Phytophthora cactorum</name>
    <dbReference type="NCBI Taxonomy" id="29920"/>
    <lineage>
        <taxon>Eukaryota</taxon>
        <taxon>Sar</taxon>
        <taxon>Stramenopiles</taxon>
        <taxon>Oomycota</taxon>
        <taxon>Peronosporomycetes</taxon>
        <taxon>Peronosporales</taxon>
        <taxon>Peronosporaceae</taxon>
        <taxon>Phytophthora</taxon>
    </lineage>
</organism>
<evidence type="ECO:0000313" key="2">
    <source>
        <dbReference type="EMBL" id="KAG2899386.1"/>
    </source>
</evidence>
<protein>
    <submittedName>
        <fullName evidence="2">Uncharacterized protein</fullName>
    </submittedName>
</protein>
<dbReference type="Proteomes" id="UP000736787">
    <property type="component" value="Unassembled WGS sequence"/>
</dbReference>
<evidence type="ECO:0000256" key="1">
    <source>
        <dbReference type="SAM" id="MobiDB-lite"/>
    </source>
</evidence>
<reference evidence="2" key="1">
    <citation type="submission" date="2018-10" db="EMBL/GenBank/DDBJ databases">
        <title>Effector identification in a new, highly contiguous assembly of the strawberry crown rot pathogen Phytophthora cactorum.</title>
        <authorList>
            <person name="Armitage A.D."/>
            <person name="Nellist C.F."/>
            <person name="Bates H."/>
            <person name="Vickerstaff R.J."/>
            <person name="Harrison R.J."/>
        </authorList>
    </citation>
    <scope>NUCLEOTIDE SEQUENCE</scope>
    <source>
        <strain evidence="2">4040</strain>
    </source>
</reference>
<feature type="compositionally biased region" description="Low complexity" evidence="1">
    <location>
        <begin position="82"/>
        <end position="96"/>
    </location>
</feature>
<dbReference type="AlphaFoldDB" id="A0A8T1BG17"/>
<accession>A0A8T1BG17</accession>
<gene>
    <name evidence="2" type="ORF">PC117_g22243</name>
</gene>
<comment type="caution">
    <text evidence="2">The sequence shown here is derived from an EMBL/GenBank/DDBJ whole genome shotgun (WGS) entry which is preliminary data.</text>
</comment>
<name>A0A8T1BG17_9STRA</name>
<feature type="compositionally biased region" description="Polar residues" evidence="1">
    <location>
        <begin position="97"/>
        <end position="110"/>
    </location>
</feature>